<name>A0A1W1DY13_9ZZZZ</name>
<organism evidence="1">
    <name type="scientific">hydrothermal vent metagenome</name>
    <dbReference type="NCBI Taxonomy" id="652676"/>
    <lineage>
        <taxon>unclassified sequences</taxon>
        <taxon>metagenomes</taxon>
        <taxon>ecological metagenomes</taxon>
    </lineage>
</organism>
<evidence type="ECO:0000313" key="1">
    <source>
        <dbReference type="EMBL" id="SFV86471.1"/>
    </source>
</evidence>
<accession>A0A1W1DY13</accession>
<proteinExistence type="predicted"/>
<dbReference type="EMBL" id="FPHY01000082">
    <property type="protein sequence ID" value="SFV86471.1"/>
    <property type="molecule type" value="Genomic_DNA"/>
</dbReference>
<dbReference type="AlphaFoldDB" id="A0A1W1DY13"/>
<reference evidence="1" key="1">
    <citation type="submission" date="2016-10" db="EMBL/GenBank/DDBJ databases">
        <authorList>
            <person name="de Groot N.N."/>
        </authorList>
    </citation>
    <scope>NUCLEOTIDE SEQUENCE</scope>
</reference>
<protein>
    <submittedName>
        <fullName evidence="1">Uncharacterized protein</fullName>
    </submittedName>
</protein>
<gene>
    <name evidence="1" type="ORF">MNB_SUP05-SYMBIONT-4-1363</name>
</gene>
<sequence length="42" mass="4851">MKILNKENRRFGFKHKCLIKFELVSVPCANLKKRITAGAFAE</sequence>